<gene>
    <name evidence="3" type="ORF">CE154_013485</name>
    <name evidence="2" type="ORF">HF896_10140</name>
</gene>
<name>A0A3R7FFK3_9BURK</name>
<dbReference type="PANTHER" id="PTHR33990">
    <property type="entry name" value="PROTEIN YJDN-RELATED"/>
    <property type="match status" value="1"/>
</dbReference>
<dbReference type="PANTHER" id="PTHR33990:SF1">
    <property type="entry name" value="PROTEIN YJDN"/>
    <property type="match status" value="1"/>
</dbReference>
<feature type="domain" description="PhnB-like" evidence="1">
    <location>
        <begin position="2"/>
        <end position="144"/>
    </location>
</feature>
<dbReference type="OMA" id="LEKQMWG"/>
<reference evidence="3 4" key="1">
    <citation type="submission" date="2018-09" db="EMBL/GenBank/DDBJ databases">
        <title>Genome comparison of Alicycliphilus sp. BQ1, a polyurethanolytic bacterium, with its closest phylogenetic relatives Alicycliphilus denitrificans BC and K601, unable to attack polyurethane.</title>
        <authorList>
            <person name="Loza-Tavera H."/>
            <person name="Lozano L."/>
            <person name="Cevallos M."/>
            <person name="Maya-Lucas O."/>
            <person name="Garcia-Mena J."/>
            <person name="Hernandez J."/>
        </authorList>
    </citation>
    <scope>NUCLEOTIDE SEQUENCE [LARGE SCALE GENOMIC DNA]</scope>
    <source>
        <strain evidence="3 4">BQ1</strain>
    </source>
</reference>
<dbReference type="SUPFAM" id="SSF54593">
    <property type="entry name" value="Glyoxalase/Bleomycin resistance protein/Dihydroxybiphenyl dioxygenase"/>
    <property type="match status" value="1"/>
</dbReference>
<dbReference type="Gene3D" id="3.10.180.10">
    <property type="entry name" value="2,3-Dihydroxybiphenyl 1,2-Dioxygenase, domain 1"/>
    <property type="match status" value="1"/>
</dbReference>
<reference evidence="2 5" key="2">
    <citation type="submission" date="2020-05" db="EMBL/GenBank/DDBJ databases">
        <title>Complete genome sequence of Alicycliphilus denitrificans DP3.</title>
        <authorList>
            <person name="Chen X."/>
        </authorList>
    </citation>
    <scope>NUCLEOTIDE SEQUENCE [LARGE SCALE GENOMIC DNA]</scope>
    <source>
        <strain evidence="2 5">DP3</strain>
    </source>
</reference>
<evidence type="ECO:0000313" key="4">
    <source>
        <dbReference type="Proteomes" id="UP000216225"/>
    </source>
</evidence>
<dbReference type="InterPro" id="IPR028973">
    <property type="entry name" value="PhnB-like"/>
</dbReference>
<dbReference type="AlphaFoldDB" id="A0A3R7FFK3"/>
<dbReference type="EMBL" id="NKDB02000002">
    <property type="protein sequence ID" value="RKJ97002.1"/>
    <property type="molecule type" value="Genomic_DNA"/>
</dbReference>
<protein>
    <submittedName>
        <fullName evidence="3">VOC family protein</fullName>
    </submittedName>
</protein>
<dbReference type="CDD" id="cd06588">
    <property type="entry name" value="PhnB_like"/>
    <property type="match status" value="1"/>
</dbReference>
<dbReference type="Proteomes" id="UP000500755">
    <property type="component" value="Chromosome"/>
</dbReference>
<dbReference type="Pfam" id="PF06983">
    <property type="entry name" value="3-dmu-9_3-mt"/>
    <property type="match status" value="1"/>
</dbReference>
<proteinExistence type="predicted"/>
<dbReference type="InterPro" id="IPR029068">
    <property type="entry name" value="Glyas_Bleomycin-R_OHBP_Dase"/>
</dbReference>
<accession>A0A3R7FFK3</accession>
<organism evidence="3 4">
    <name type="scientific">Alicycliphilus denitrificans</name>
    <dbReference type="NCBI Taxonomy" id="179636"/>
    <lineage>
        <taxon>Bacteria</taxon>
        <taxon>Pseudomonadati</taxon>
        <taxon>Pseudomonadota</taxon>
        <taxon>Betaproteobacteria</taxon>
        <taxon>Burkholderiales</taxon>
        <taxon>Comamonadaceae</taxon>
        <taxon>Alicycliphilus</taxon>
    </lineage>
</organism>
<dbReference type="Proteomes" id="UP000216225">
    <property type="component" value="Unassembled WGS sequence"/>
</dbReference>
<dbReference type="EMBL" id="CP051298">
    <property type="protein sequence ID" value="QKD43949.1"/>
    <property type="molecule type" value="Genomic_DNA"/>
</dbReference>
<dbReference type="RefSeq" id="WP_013519358.1">
    <property type="nucleotide sequence ID" value="NZ_CP051298.1"/>
</dbReference>
<evidence type="ECO:0000313" key="3">
    <source>
        <dbReference type="EMBL" id="RKJ97002.1"/>
    </source>
</evidence>
<evidence type="ECO:0000313" key="5">
    <source>
        <dbReference type="Proteomes" id="UP000500755"/>
    </source>
</evidence>
<evidence type="ECO:0000313" key="2">
    <source>
        <dbReference type="EMBL" id="QKD43949.1"/>
    </source>
</evidence>
<evidence type="ECO:0000259" key="1">
    <source>
        <dbReference type="Pfam" id="PF06983"/>
    </source>
</evidence>
<sequence length="150" mass="16230">MQFTPYLNFDGNCAEAFAFYARLFGGTIVHQSTFGEMPASEGMPKLPESARNRIMHVHLQIEGQSLMGSDTMPAVPGQDPALCGGGYQLPQGLWVSIQAADAAEGQRLFDALGNGGQVVMPYAATFWSPGFGMVRDRFGTPWMVNVTAQH</sequence>